<dbReference type="InterPro" id="IPR036873">
    <property type="entry name" value="Rhodanese-like_dom_sf"/>
</dbReference>
<dbReference type="GO" id="GO:0004792">
    <property type="term" value="F:thiosulfate-cyanide sulfurtransferase activity"/>
    <property type="evidence" value="ECO:0007669"/>
    <property type="project" value="TreeGrafter"/>
</dbReference>
<protein>
    <submittedName>
        <fullName evidence="2">Heat shock protein 67B2</fullName>
    </submittedName>
</protein>
<dbReference type="SMART" id="SM00450">
    <property type="entry name" value="RHOD"/>
    <property type="match status" value="1"/>
</dbReference>
<dbReference type="InterPro" id="IPR001763">
    <property type="entry name" value="Rhodanese-like_dom"/>
</dbReference>
<dbReference type="Pfam" id="PF00581">
    <property type="entry name" value="Rhodanese"/>
    <property type="match status" value="1"/>
</dbReference>
<evidence type="ECO:0000313" key="2">
    <source>
        <dbReference type="EMBL" id="KAJ1646886.1"/>
    </source>
</evidence>
<keyword evidence="3" id="KW-1185">Reference proteome</keyword>
<organism evidence="2 3">
    <name type="scientific">Coemansia asiatica</name>
    <dbReference type="NCBI Taxonomy" id="1052880"/>
    <lineage>
        <taxon>Eukaryota</taxon>
        <taxon>Fungi</taxon>
        <taxon>Fungi incertae sedis</taxon>
        <taxon>Zoopagomycota</taxon>
        <taxon>Kickxellomycotina</taxon>
        <taxon>Kickxellomycetes</taxon>
        <taxon>Kickxellales</taxon>
        <taxon>Kickxellaceae</taxon>
        <taxon>Coemansia</taxon>
    </lineage>
</organism>
<dbReference type="AlphaFoldDB" id="A0A9W7XNK4"/>
<reference evidence="2" key="1">
    <citation type="submission" date="2022-07" db="EMBL/GenBank/DDBJ databases">
        <title>Phylogenomic reconstructions and comparative analyses of Kickxellomycotina fungi.</title>
        <authorList>
            <person name="Reynolds N.K."/>
            <person name="Stajich J.E."/>
            <person name="Barry K."/>
            <person name="Grigoriev I.V."/>
            <person name="Crous P."/>
            <person name="Smith M.E."/>
        </authorList>
    </citation>
    <scope>NUCLEOTIDE SEQUENCE</scope>
    <source>
        <strain evidence="2">NBRC 105413</strain>
    </source>
</reference>
<dbReference type="Proteomes" id="UP001145021">
    <property type="component" value="Unassembled WGS sequence"/>
</dbReference>
<evidence type="ECO:0000259" key="1">
    <source>
        <dbReference type="PROSITE" id="PS50206"/>
    </source>
</evidence>
<keyword evidence="2" id="KW-0346">Stress response</keyword>
<dbReference type="GO" id="GO:0005739">
    <property type="term" value="C:mitochondrion"/>
    <property type="evidence" value="ECO:0007669"/>
    <property type="project" value="TreeGrafter"/>
</dbReference>
<proteinExistence type="predicted"/>
<dbReference type="PANTHER" id="PTHR44086:SF10">
    <property type="entry name" value="THIOSULFATE SULFURTRANSFERASE_RHODANESE-LIKE DOMAIN-CONTAINING PROTEIN 3"/>
    <property type="match status" value="1"/>
</dbReference>
<dbReference type="PANTHER" id="PTHR44086">
    <property type="entry name" value="THIOSULFATE SULFURTRANSFERASE RDL2, MITOCHONDRIAL-RELATED"/>
    <property type="match status" value="1"/>
</dbReference>
<comment type="caution">
    <text evidence="2">The sequence shown here is derived from an EMBL/GenBank/DDBJ whole genome shotgun (WGS) entry which is preliminary data.</text>
</comment>
<evidence type="ECO:0000313" key="3">
    <source>
        <dbReference type="Proteomes" id="UP001145021"/>
    </source>
</evidence>
<feature type="domain" description="Rhodanese" evidence="1">
    <location>
        <begin position="23"/>
        <end position="121"/>
    </location>
</feature>
<name>A0A9W7XNK4_9FUNG</name>
<dbReference type="Gene3D" id="3.40.250.10">
    <property type="entry name" value="Rhodanese-like domain"/>
    <property type="match status" value="1"/>
</dbReference>
<dbReference type="SUPFAM" id="SSF52821">
    <property type="entry name" value="Rhodanese/Cell cycle control phosphatase"/>
    <property type="match status" value="1"/>
</dbReference>
<accession>A0A9W7XNK4</accession>
<dbReference type="EMBL" id="JANBOH010000046">
    <property type="protein sequence ID" value="KAJ1646886.1"/>
    <property type="molecule type" value="Genomic_DNA"/>
</dbReference>
<dbReference type="PROSITE" id="PS50206">
    <property type="entry name" value="RHODANESE_3"/>
    <property type="match status" value="1"/>
</dbReference>
<sequence length="123" mass="13303">MSSNVQPISFETVKSISEGNSHDGREIVIVDVRNPGEFSGGSIPKAINIPLPILSQELDLSPEAFKSKYEVDLPKPNSAENGIAVHCQMGGRAAKAANTLESKGYTENLYIYKPGYSEFSSKI</sequence>
<gene>
    <name evidence="2" type="primary">Hsp67Bb</name>
    <name evidence="2" type="ORF">LPJ64_001707</name>
</gene>